<dbReference type="HOGENOM" id="CLU_114531_0_0_0"/>
<organism evidence="2">
    <name type="scientific">Solibacter usitatus (strain Ellin6076)</name>
    <dbReference type="NCBI Taxonomy" id="234267"/>
    <lineage>
        <taxon>Bacteria</taxon>
        <taxon>Pseudomonadati</taxon>
        <taxon>Acidobacteriota</taxon>
        <taxon>Terriglobia</taxon>
        <taxon>Bryobacterales</taxon>
        <taxon>Solibacteraceae</taxon>
        <taxon>Candidatus Solibacter</taxon>
    </lineage>
</organism>
<evidence type="ECO:0000313" key="2">
    <source>
        <dbReference type="EMBL" id="ABJ83682.1"/>
    </source>
</evidence>
<dbReference type="NCBIfam" id="TIGR02284">
    <property type="entry name" value="PA2169 family four-helix-bundle protein"/>
    <property type="match status" value="1"/>
</dbReference>
<dbReference type="InterPro" id="IPR009078">
    <property type="entry name" value="Ferritin-like_SF"/>
</dbReference>
<dbReference type="EMBL" id="CP000473">
    <property type="protein sequence ID" value="ABJ83682.1"/>
    <property type="molecule type" value="Genomic_DNA"/>
</dbReference>
<dbReference type="eggNOG" id="COG1633">
    <property type="taxonomic scope" value="Bacteria"/>
</dbReference>
<proteinExistence type="predicted"/>
<dbReference type="OrthoDB" id="282393at2"/>
<dbReference type="InterPro" id="IPR011971">
    <property type="entry name" value="CHP02284"/>
</dbReference>
<evidence type="ECO:0000259" key="1">
    <source>
        <dbReference type="Pfam" id="PF09537"/>
    </source>
</evidence>
<sequence length="163" mass="17743">MTPEAIITHLKQLVETSKNGELGYTTAAEHVNNTQLQSIFREYAKQRARFIQQLQGEIMRLGGTAEVSGSVTAALHRSWIDVKSALSGGDGRAIVSACESGEAAAEATYERVLDMDISGETRSLIEQQFHKIQEAHRHMLNLKETASHTGSFPKSEVGGGFKG</sequence>
<protein>
    <recommendedName>
        <fullName evidence="1">DUF2383 domain-containing protein</fullName>
    </recommendedName>
</protein>
<gene>
    <name evidence="2" type="ordered locus">Acid_2693</name>
</gene>
<dbReference type="InterPro" id="IPR019052">
    <property type="entry name" value="DUF2383"/>
</dbReference>
<dbReference type="PIRSF" id="PIRSF029477">
    <property type="entry name" value="UCP029477"/>
    <property type="match status" value="1"/>
</dbReference>
<dbReference type="Gene3D" id="1.20.1260.10">
    <property type="match status" value="1"/>
</dbReference>
<name>Q023Z4_SOLUE</name>
<dbReference type="InterPro" id="IPR016920">
    <property type="entry name" value="UCP029477"/>
</dbReference>
<dbReference type="STRING" id="234267.Acid_2693"/>
<reference evidence="2" key="1">
    <citation type="submission" date="2006-10" db="EMBL/GenBank/DDBJ databases">
        <title>Complete sequence of Solibacter usitatus Ellin6076.</title>
        <authorList>
            <consortium name="US DOE Joint Genome Institute"/>
            <person name="Copeland A."/>
            <person name="Lucas S."/>
            <person name="Lapidus A."/>
            <person name="Barry K."/>
            <person name="Detter J.C."/>
            <person name="Glavina del Rio T."/>
            <person name="Hammon N."/>
            <person name="Israni S."/>
            <person name="Dalin E."/>
            <person name="Tice H."/>
            <person name="Pitluck S."/>
            <person name="Thompson L.S."/>
            <person name="Brettin T."/>
            <person name="Bruce D."/>
            <person name="Han C."/>
            <person name="Tapia R."/>
            <person name="Gilna P."/>
            <person name="Schmutz J."/>
            <person name="Larimer F."/>
            <person name="Land M."/>
            <person name="Hauser L."/>
            <person name="Kyrpides N."/>
            <person name="Mikhailova N."/>
            <person name="Janssen P.H."/>
            <person name="Kuske C.R."/>
            <person name="Richardson P."/>
        </authorList>
    </citation>
    <scope>NUCLEOTIDE SEQUENCE</scope>
    <source>
        <strain evidence="2">Ellin6076</strain>
    </source>
</reference>
<dbReference type="AlphaFoldDB" id="Q023Z4"/>
<dbReference type="InterPro" id="IPR012347">
    <property type="entry name" value="Ferritin-like"/>
</dbReference>
<dbReference type="Pfam" id="PF09537">
    <property type="entry name" value="DUF2383"/>
    <property type="match status" value="1"/>
</dbReference>
<dbReference type="InParanoid" id="Q023Z4"/>
<dbReference type="SUPFAM" id="SSF47240">
    <property type="entry name" value="Ferritin-like"/>
    <property type="match status" value="1"/>
</dbReference>
<accession>Q023Z4</accession>
<dbReference type="KEGG" id="sus:Acid_2693"/>
<feature type="domain" description="DUF2383" evidence="1">
    <location>
        <begin position="6"/>
        <end position="114"/>
    </location>
</feature>